<reference evidence="2" key="1">
    <citation type="submission" date="2023-04" db="EMBL/GenBank/DDBJ databases">
        <title>Cereal yellow dwarf virus RPV-33WO isolate 33WO, nearly complete genome.</title>
        <authorList>
            <person name="Nancarrow N."/>
            <person name="Kinoti W.M."/>
            <person name="Lam S.K."/>
            <person name="Rodoni B."/>
            <person name="Trebicki P."/>
        </authorList>
    </citation>
    <scope>NUCLEOTIDE SEQUENCE</scope>
    <source>
        <strain evidence="2">33WO</strain>
    </source>
</reference>
<sequence>MDYHLLAGFAFGFISSIPVSVVGVYLVYLKVSTHIREIVNEYGRP</sequence>
<keyword evidence="1" id="KW-0472">Membrane</keyword>
<evidence type="ECO:0000313" key="2">
    <source>
        <dbReference type="EMBL" id="BEH12041.1"/>
    </source>
</evidence>
<gene>
    <name evidence="2" type="primary">ORF3a</name>
</gene>
<protein>
    <submittedName>
        <fullName evidence="2">P3a protein</fullName>
    </submittedName>
</protein>
<feature type="transmembrane region" description="Helical" evidence="1">
    <location>
        <begin position="6"/>
        <end position="28"/>
    </location>
</feature>
<name>A0AA48KZR7_BYDVN</name>
<keyword evidence="1" id="KW-1133">Transmembrane helix</keyword>
<organism evidence="2">
    <name type="scientific">Cereal yellow dwarf virus RPV-33WO</name>
    <dbReference type="NCBI Taxonomy" id="3073343"/>
    <lineage>
        <taxon>Viruses</taxon>
        <taxon>Riboviria</taxon>
        <taxon>Orthornavirae</taxon>
        <taxon>Pisuviricota</taxon>
        <taxon>Pisoniviricetes</taxon>
        <taxon>Sobelivirales</taxon>
        <taxon>Solemoviridae</taxon>
        <taxon>Polerovirus</taxon>
        <taxon>Polerovirus CYDVRPV</taxon>
        <taxon>Cereal yellow dwarf virus (isolate RPV)</taxon>
    </lineage>
</organism>
<accession>A0AA48KZR7</accession>
<proteinExistence type="predicted"/>
<evidence type="ECO:0000256" key="1">
    <source>
        <dbReference type="SAM" id="Phobius"/>
    </source>
</evidence>
<keyword evidence="1" id="KW-0812">Transmembrane</keyword>
<dbReference type="EMBL" id="LC765997">
    <property type="protein sequence ID" value="BEH12041.1"/>
    <property type="molecule type" value="Genomic_RNA"/>
</dbReference>